<dbReference type="AlphaFoldDB" id="A0A368LK08"/>
<evidence type="ECO:0000313" key="3">
    <source>
        <dbReference type="EMBL" id="RCS72234.1"/>
    </source>
</evidence>
<evidence type="ECO:0000313" key="4">
    <source>
        <dbReference type="Proteomes" id="UP000252479"/>
    </source>
</evidence>
<sequence length="371" mass="41887">MTDNNQNKIASTDKGTSTQKITEATTAQPTKNKGQKRATVAIIIAILLAGSVVTFEIYQYTRNQHTITQLTSQINRLTTDLASQLEVNKSTQNKEIQTLTHKLGTQSEQQEKSIKSLQLAITDIKGRRPNDWLLAEADYLVKMAGRKLFLEHDIESATQLMASADQRIAALNDPSLVPLRKAMAEDITQLKSLPIIDREGLILNIISLQKEVDQFPLANALLPKEEKKEVVVVSKNINDWQTNLTTSLKDFAGHFITFRTREGNTTPLLSPEQHFYLRENIKAKLETAIKGVYAENNDIYQVSLTVASNWSKEFFNQNSIKVKHFEQQLEQLKAKNITVEYPNKLKTQQQLTDIISDRLRRSISAIGQGDK</sequence>
<keyword evidence="2" id="KW-0472">Membrane</keyword>
<feature type="transmembrane region" description="Helical" evidence="2">
    <location>
        <begin position="38"/>
        <end position="58"/>
    </location>
</feature>
<dbReference type="EMBL" id="QPGL01000001">
    <property type="protein sequence ID" value="RCS72234.1"/>
    <property type="molecule type" value="Genomic_DNA"/>
</dbReference>
<reference evidence="3 4" key="1">
    <citation type="journal article" date="2017" name="Elife">
        <title>Extensive horizontal gene transfer in cheese-associated bacteria.</title>
        <authorList>
            <person name="Bonham K.S."/>
            <person name="Wolfe B.E."/>
            <person name="Dutton R.J."/>
        </authorList>
    </citation>
    <scope>NUCLEOTIDE SEQUENCE [LARGE SCALE GENOMIC DNA]</scope>
    <source>
        <strain evidence="3 4">JB196</strain>
    </source>
</reference>
<dbReference type="Pfam" id="PF04375">
    <property type="entry name" value="HemX"/>
    <property type="match status" value="1"/>
</dbReference>
<dbReference type="Proteomes" id="UP000252479">
    <property type="component" value="Unassembled WGS sequence"/>
</dbReference>
<dbReference type="PANTHER" id="PTHR38043">
    <property type="entry name" value="PROTEIN HEMX"/>
    <property type="match status" value="1"/>
</dbReference>
<comment type="caution">
    <text evidence="3">The sequence shown here is derived from an EMBL/GenBank/DDBJ whole genome shotgun (WGS) entry which is preliminary data.</text>
</comment>
<proteinExistence type="predicted"/>
<dbReference type="RefSeq" id="WP_086962876.1">
    <property type="nucleotide sequence ID" value="NZ_FUKS01000047.1"/>
</dbReference>
<keyword evidence="2" id="KW-1133">Transmembrane helix</keyword>
<feature type="region of interest" description="Disordered" evidence="1">
    <location>
        <begin position="1"/>
        <end position="32"/>
    </location>
</feature>
<evidence type="ECO:0000256" key="1">
    <source>
        <dbReference type="SAM" id="MobiDB-lite"/>
    </source>
</evidence>
<keyword evidence="4" id="KW-1185">Reference proteome</keyword>
<evidence type="ECO:0000256" key="2">
    <source>
        <dbReference type="SAM" id="Phobius"/>
    </source>
</evidence>
<name>A0A368LK08_9VIBR</name>
<protein>
    <submittedName>
        <fullName evidence="3">Heme biosynthesis operon protein HemX</fullName>
    </submittedName>
</protein>
<keyword evidence="2" id="KW-0812">Transmembrane</keyword>
<organism evidence="3 4">
    <name type="scientific">Vibrio casei</name>
    <dbReference type="NCBI Taxonomy" id="673372"/>
    <lineage>
        <taxon>Bacteria</taxon>
        <taxon>Pseudomonadati</taxon>
        <taxon>Pseudomonadota</taxon>
        <taxon>Gammaproteobacteria</taxon>
        <taxon>Vibrionales</taxon>
        <taxon>Vibrionaceae</taxon>
        <taxon>Vibrio</taxon>
    </lineage>
</organism>
<dbReference type="PANTHER" id="PTHR38043:SF1">
    <property type="entry name" value="PROTEIN HEMX"/>
    <property type="match status" value="1"/>
</dbReference>
<gene>
    <name evidence="3" type="ORF">CIK83_00595</name>
</gene>
<dbReference type="InterPro" id="IPR007470">
    <property type="entry name" value="HemX"/>
</dbReference>
<dbReference type="GeneID" id="303187391"/>
<accession>A0A368LK08</accession>